<feature type="compositionally biased region" description="Low complexity" evidence="7">
    <location>
        <begin position="855"/>
        <end position="868"/>
    </location>
</feature>
<keyword evidence="5" id="KW-0496">Mitochondrion</keyword>
<feature type="region of interest" description="Disordered" evidence="7">
    <location>
        <begin position="1190"/>
        <end position="1244"/>
    </location>
</feature>
<keyword evidence="9" id="KW-1185">Reference proteome</keyword>
<evidence type="ECO:0000256" key="4">
    <source>
        <dbReference type="ARBA" id="ARBA00022824"/>
    </source>
</evidence>
<feature type="region of interest" description="Disordered" evidence="7">
    <location>
        <begin position="337"/>
        <end position="360"/>
    </location>
</feature>
<keyword evidence="6" id="KW-0472">Membrane</keyword>
<dbReference type="EMBL" id="ML220180">
    <property type="protein sequence ID" value="TGZ76403.1"/>
    <property type="molecule type" value="Genomic_DNA"/>
</dbReference>
<evidence type="ECO:0000256" key="1">
    <source>
        <dbReference type="ARBA" id="ARBA00004173"/>
    </source>
</evidence>
<dbReference type="GO" id="GO:0005783">
    <property type="term" value="C:endoplasmic reticulum"/>
    <property type="evidence" value="ECO:0007669"/>
    <property type="project" value="UniProtKB-SubCell"/>
</dbReference>
<dbReference type="InterPro" id="IPR029058">
    <property type="entry name" value="AB_hydrolase_fold"/>
</dbReference>
<evidence type="ECO:0000256" key="6">
    <source>
        <dbReference type="ARBA" id="ARBA00023136"/>
    </source>
</evidence>
<protein>
    <submittedName>
        <fullName evidence="8">Uncharacterized protein</fullName>
    </submittedName>
</protein>
<dbReference type="OrthoDB" id="5086500at2759"/>
<evidence type="ECO:0000313" key="8">
    <source>
        <dbReference type="EMBL" id="TGZ76403.1"/>
    </source>
</evidence>
<evidence type="ECO:0000256" key="7">
    <source>
        <dbReference type="SAM" id="MobiDB-lite"/>
    </source>
</evidence>
<dbReference type="InterPro" id="IPR052374">
    <property type="entry name" value="SERAC1"/>
</dbReference>
<feature type="compositionally biased region" description="Polar residues" evidence="7">
    <location>
        <begin position="1318"/>
        <end position="1331"/>
    </location>
</feature>
<feature type="region of interest" description="Disordered" evidence="7">
    <location>
        <begin position="853"/>
        <end position="872"/>
    </location>
</feature>
<feature type="region of interest" description="Disordered" evidence="7">
    <location>
        <begin position="1060"/>
        <end position="1101"/>
    </location>
</feature>
<feature type="compositionally biased region" description="Low complexity" evidence="7">
    <location>
        <begin position="1196"/>
        <end position="1213"/>
    </location>
</feature>
<dbReference type="GO" id="GO:0043531">
    <property type="term" value="F:ADP binding"/>
    <property type="evidence" value="ECO:0007669"/>
    <property type="project" value="InterPro"/>
</dbReference>
<dbReference type="SUPFAM" id="SSF52540">
    <property type="entry name" value="P-loop containing nucleoside triphosphate hydrolases"/>
    <property type="match status" value="1"/>
</dbReference>
<dbReference type="GO" id="GO:0005739">
    <property type="term" value="C:mitochondrion"/>
    <property type="evidence" value="ECO:0007669"/>
    <property type="project" value="UniProtKB-SubCell"/>
</dbReference>
<organism evidence="8 9">
    <name type="scientific">Ascodesmis nigricans</name>
    <dbReference type="NCBI Taxonomy" id="341454"/>
    <lineage>
        <taxon>Eukaryota</taxon>
        <taxon>Fungi</taxon>
        <taxon>Dikarya</taxon>
        <taxon>Ascomycota</taxon>
        <taxon>Pezizomycotina</taxon>
        <taxon>Pezizomycetes</taxon>
        <taxon>Pezizales</taxon>
        <taxon>Ascodesmidaceae</taxon>
        <taxon>Ascodesmis</taxon>
    </lineage>
</organism>
<evidence type="ECO:0000313" key="9">
    <source>
        <dbReference type="Proteomes" id="UP000298138"/>
    </source>
</evidence>
<dbReference type="InParanoid" id="A0A4S2MI03"/>
<dbReference type="Gene3D" id="3.40.50.300">
    <property type="entry name" value="P-loop containing nucleotide triphosphate hydrolases"/>
    <property type="match status" value="1"/>
</dbReference>
<dbReference type="PANTHER" id="PTHR48182:SF2">
    <property type="entry name" value="PROTEIN SERAC1"/>
    <property type="match status" value="1"/>
</dbReference>
<dbReference type="Proteomes" id="UP000298138">
    <property type="component" value="Unassembled WGS sequence"/>
</dbReference>
<feature type="compositionally biased region" description="Basic and acidic residues" evidence="7">
    <location>
        <begin position="900"/>
        <end position="912"/>
    </location>
</feature>
<comment type="subcellular location">
    <subcellularLocation>
        <location evidence="2">Endoplasmic reticulum</location>
    </subcellularLocation>
    <subcellularLocation>
        <location evidence="3">Membrane</location>
    </subcellularLocation>
    <subcellularLocation>
        <location evidence="1">Mitochondrion</location>
    </subcellularLocation>
</comment>
<dbReference type="InterPro" id="IPR027417">
    <property type="entry name" value="P-loop_NTPase"/>
</dbReference>
<feature type="compositionally biased region" description="Acidic residues" evidence="7">
    <location>
        <begin position="1371"/>
        <end position="1382"/>
    </location>
</feature>
<feature type="region of interest" description="Disordered" evidence="7">
    <location>
        <begin position="892"/>
        <end position="912"/>
    </location>
</feature>
<proteinExistence type="predicted"/>
<feature type="compositionally biased region" description="Basic and acidic residues" evidence="7">
    <location>
        <begin position="1074"/>
        <end position="1086"/>
    </location>
</feature>
<keyword evidence="4" id="KW-0256">Endoplasmic reticulum</keyword>
<dbReference type="PANTHER" id="PTHR48182">
    <property type="entry name" value="PROTEIN SERAC1"/>
    <property type="match status" value="1"/>
</dbReference>
<dbReference type="SUPFAM" id="SSF53474">
    <property type="entry name" value="alpha/beta-Hydrolases"/>
    <property type="match status" value="1"/>
</dbReference>
<evidence type="ECO:0000256" key="3">
    <source>
        <dbReference type="ARBA" id="ARBA00004370"/>
    </source>
</evidence>
<name>A0A4S2MI03_9PEZI</name>
<evidence type="ECO:0000256" key="5">
    <source>
        <dbReference type="ARBA" id="ARBA00023128"/>
    </source>
</evidence>
<feature type="region of interest" description="Disordered" evidence="7">
    <location>
        <begin position="1291"/>
        <end position="1399"/>
    </location>
</feature>
<dbReference type="Gene3D" id="3.40.50.1820">
    <property type="entry name" value="alpha/beta hydrolase"/>
    <property type="match status" value="1"/>
</dbReference>
<dbReference type="GO" id="GO:0016020">
    <property type="term" value="C:membrane"/>
    <property type="evidence" value="ECO:0007669"/>
    <property type="project" value="UniProtKB-SubCell"/>
</dbReference>
<sequence>MGNFDQPDETDSPEKALLVPTDDRYGVTEVYSPPNNAKAAMDIVLVHGLGGSSHGTWTTRPPTSKSLTFWPKDLLPDDIPNVRVLTFGYDSTPGRLFGPTSTNMVHQHATKLMTDLHYFRAATDSLTRPIVFVCHSLGGIVVKKALITSNSYTISHNDDLRSIRVSTYGIVFMGTPHMGADLAKWGSLIGSIARTVTLRAWVDSNPALVGALEKNSEILQNVTEEFVPISGELEMFFFYEELPMRLPGNLKQEMIVDYSSAVPQAVPNIQKASIHANHSDMCKFESRNSDGWTVLVGVLKKFATKAPNHIARKWDEEYDRKALATKIGIQDAIAKIGHSTPGRSNSPSGRILDDITPPGPSTPKMISGGTAMMEIEEIGDDLTTQLVPLQHARMFKPSTLAENAYFVGREEDLRLIHRLMMQRRAVAITAGTGQGKTHLARQYFFSHRDKYRAGVFWLDCKSLGGAGAGVFSTDVLDQQFTEIAERLPLPPTIEFNDEPYVVTSDDIRRRVIQWFEQNQDWLLVLDGVDVLEDEQISLVARYVPLVANCGSIILTTVNHSLAGAARLGSPQLLRLGRLDAEEAMNMLFHYAQISSPTSIDTEAASELLRELEYIPLMIHSAGSYIKSKSMPVSSYLREYKKRPFVDQGQVDVEPFHAIFENIEQRYEQARNLIRILCFFNQQTPVDMLLWGIKALPRNTQRLFITYEGGRPDFNATIGHLLAHSLIERTSRIDEEASLAGESMAIDTVRLHSVAQSVTISRMRKESKKVLQSYLESAIEIFCSSFATVDSRRHEGEFLISDYKRYLVHSHRLQHFSNKYKRPSQLLNDVVKKVEELSKGDPNIVRRSMFRNNSMTDSSSFETPTPSSPRAVNSWPWQFEDSMRASSPERQEFGAFDPEYPDTHELDRPASPFNEHKDRLKRETLKKFIDNVNRMREEKPFRFRYEPPSAAGGPHNHHPPLRPPFRAFTAVEPRHPRTPATAQVVPESVLSTPVESPGGWPGFKETLQGYLSRPASTTDSATDKESNVPPPSPPILTNIFHPRSPGPHYNPLLPSMTPVTASSFNNPHVRRRPRSRGDTDPRFDSDHGVPIGLPRGRSGSLPNMMLPTYTPMPPYPLSPSTEPLTNPFDSEPPASLTPNSHTRPFTPGYIPTRDITHSPIARSIGIPQPPRPPIGINPYPFPASDPILEVIPPRALPGRGRTSSRSPSTTGSRTIGRRTRTPSPFTTPRGKPGSAGNNSAPGAPGLGIGGVRYAFDDPTSTPKRHMSLGSAIPTTITAAGLAPPGASVLSTALHGTGSSPLRRSSVPGVEVQGGEAMARSTSAPGQSGGSSMSREREKSASVSPGRGMRNGETQTPPTVQREFGMGEKETDAPDEEDAEEGEEFHDAQTPGEGPRGRSEH</sequence>
<evidence type="ECO:0000256" key="2">
    <source>
        <dbReference type="ARBA" id="ARBA00004240"/>
    </source>
</evidence>
<gene>
    <name evidence="8" type="ORF">EX30DRAFT_248529</name>
</gene>
<reference evidence="8 9" key="1">
    <citation type="submission" date="2019-04" db="EMBL/GenBank/DDBJ databases">
        <title>Comparative genomics and transcriptomics to analyze fruiting body development in filamentous ascomycetes.</title>
        <authorList>
            <consortium name="DOE Joint Genome Institute"/>
            <person name="Lutkenhaus R."/>
            <person name="Traeger S."/>
            <person name="Breuer J."/>
            <person name="Kuo A."/>
            <person name="Lipzen A."/>
            <person name="Pangilinan J."/>
            <person name="Dilworth D."/>
            <person name="Sandor L."/>
            <person name="Poggeler S."/>
            <person name="Barry K."/>
            <person name="Grigoriev I.V."/>
            <person name="Nowrousian M."/>
        </authorList>
    </citation>
    <scope>NUCLEOTIDE SEQUENCE [LARGE SCALE GENOMIC DNA]</scope>
    <source>
        <strain evidence="8 9">CBS 389.68</strain>
    </source>
</reference>
<accession>A0A4S2MI03</accession>